<name>A0A8J4CBD4_9CHLO</name>
<protein>
    <submittedName>
        <fullName evidence="1">Uncharacterized protein</fullName>
    </submittedName>
</protein>
<reference evidence="1" key="1">
    <citation type="journal article" date="2021" name="Proc. Natl. Acad. Sci. U.S.A.">
        <title>Three genomes in the algal genus Volvox reveal the fate of a haploid sex-determining region after a transition to homothallism.</title>
        <authorList>
            <person name="Yamamoto K."/>
            <person name="Hamaji T."/>
            <person name="Kawai-Toyooka H."/>
            <person name="Matsuzaki R."/>
            <person name="Takahashi F."/>
            <person name="Nishimura Y."/>
            <person name="Kawachi M."/>
            <person name="Noguchi H."/>
            <person name="Minakuchi Y."/>
            <person name="Umen J.G."/>
            <person name="Toyoda A."/>
            <person name="Nozaki H."/>
        </authorList>
    </citation>
    <scope>NUCLEOTIDE SEQUENCE</scope>
    <source>
        <strain evidence="1">NIES-3786</strain>
    </source>
</reference>
<dbReference type="EMBL" id="BNCP01000007">
    <property type="protein sequence ID" value="GIL75754.1"/>
    <property type="molecule type" value="Genomic_DNA"/>
</dbReference>
<sequence>MTWPSTTRYRYVGWFVYKQPGHKVILKRRGDIIVRPTFTENTVIRLPCSRSLRHHLLGSHIRSMMSVLRNQTRGKHIEGGVRGLLHLSRYQLPEVDAVLQELVQEVREVAAVAVKAVADSSGPLRGLSGGDAHVSSEQAATAVALAAAGAGRGAHTVFNFMVRHNSLKLLLDHQVCTQGRVPWGRPVGVKPNPRNAGIGAKGCGGGGVYRTKRESRYGGRMRNGEAAINGAD</sequence>
<dbReference type="OrthoDB" id="514788at2759"/>
<evidence type="ECO:0000313" key="2">
    <source>
        <dbReference type="Proteomes" id="UP000747110"/>
    </source>
</evidence>
<gene>
    <name evidence="1" type="ORF">Vretifemale_5484</name>
</gene>
<organism evidence="1 2">
    <name type="scientific">Volvox reticuliferus</name>
    <dbReference type="NCBI Taxonomy" id="1737510"/>
    <lineage>
        <taxon>Eukaryota</taxon>
        <taxon>Viridiplantae</taxon>
        <taxon>Chlorophyta</taxon>
        <taxon>core chlorophytes</taxon>
        <taxon>Chlorophyceae</taxon>
        <taxon>CS clade</taxon>
        <taxon>Chlamydomonadales</taxon>
        <taxon>Volvocaceae</taxon>
        <taxon>Volvox</taxon>
    </lineage>
</organism>
<proteinExistence type="predicted"/>
<dbReference type="Proteomes" id="UP000747110">
    <property type="component" value="Unassembled WGS sequence"/>
</dbReference>
<keyword evidence="2" id="KW-1185">Reference proteome</keyword>
<evidence type="ECO:0000313" key="1">
    <source>
        <dbReference type="EMBL" id="GIL75754.1"/>
    </source>
</evidence>
<dbReference type="AlphaFoldDB" id="A0A8J4CBD4"/>
<comment type="caution">
    <text evidence="1">The sequence shown here is derived from an EMBL/GenBank/DDBJ whole genome shotgun (WGS) entry which is preliminary data.</text>
</comment>
<accession>A0A8J4CBD4</accession>